<feature type="signal peptide" evidence="2">
    <location>
        <begin position="1"/>
        <end position="18"/>
    </location>
</feature>
<evidence type="ECO:0000256" key="1">
    <source>
        <dbReference type="SAM" id="MobiDB-lite"/>
    </source>
</evidence>
<feature type="chain" id="PRO_5003125465" evidence="2">
    <location>
        <begin position="19"/>
        <end position="130"/>
    </location>
</feature>
<protein>
    <submittedName>
        <fullName evidence="3">Seminal fluid protein HACP005</fullName>
    </submittedName>
</protein>
<evidence type="ECO:0000313" key="3">
    <source>
        <dbReference type="EMBL" id="ADJ58511.1"/>
    </source>
</evidence>
<proteinExistence type="evidence at transcript level"/>
<feature type="region of interest" description="Disordered" evidence="1">
    <location>
        <begin position="80"/>
        <end position="101"/>
    </location>
</feature>
<accession>D9HQ23</accession>
<reference evidence="3" key="1">
    <citation type="journal article" date="2010" name="Mol. Biol. Evol.">
        <title>Combined EST and proteomic analysis identifies rapidly evolving seminal fluid proteins in Heliconius butterflies.</title>
        <authorList>
            <person name="Walters J.R."/>
            <person name="Harrison R.G."/>
        </authorList>
    </citation>
    <scope>NUCLEOTIDE SEQUENCE</scope>
</reference>
<dbReference type="AlphaFoldDB" id="D9HQ23"/>
<feature type="region of interest" description="Disordered" evidence="1">
    <location>
        <begin position="17"/>
        <end position="48"/>
    </location>
</feature>
<organism evidence="3">
    <name type="scientific">Heliconius erato</name>
    <name type="common">Crimson patched longwing butterfly</name>
    <dbReference type="NCBI Taxonomy" id="33431"/>
    <lineage>
        <taxon>Eukaryota</taxon>
        <taxon>Metazoa</taxon>
        <taxon>Ecdysozoa</taxon>
        <taxon>Arthropoda</taxon>
        <taxon>Hexapoda</taxon>
        <taxon>Insecta</taxon>
        <taxon>Pterygota</taxon>
        <taxon>Neoptera</taxon>
        <taxon>Endopterygota</taxon>
        <taxon>Lepidoptera</taxon>
        <taxon>Glossata</taxon>
        <taxon>Ditrysia</taxon>
        <taxon>Papilionoidea</taxon>
        <taxon>Nymphalidae</taxon>
        <taxon>Heliconiinae</taxon>
        <taxon>Heliconiini</taxon>
        <taxon>Heliconius</taxon>
    </lineage>
</organism>
<evidence type="ECO:0000256" key="2">
    <source>
        <dbReference type="SAM" id="SignalP"/>
    </source>
</evidence>
<name>D9HQ23_HELEA</name>
<sequence>MKLVFLVIAIAILQSSQSQSPNNEKNAQNPQNNQFGSDDIPESLRRGNWGRGRYDYDMDLDIEDYIDRDVPYHEGYMSARMKSSHDRSTGNKGHPPNSKLKEVHILKFPTDPKAVFLYIPFSSAVRPSNI</sequence>
<dbReference type="EMBL" id="HM023778">
    <property type="protein sequence ID" value="ADJ58511.1"/>
    <property type="molecule type" value="mRNA"/>
</dbReference>
<keyword evidence="2" id="KW-0732">Signal</keyword>
<feature type="compositionally biased region" description="Low complexity" evidence="1">
    <location>
        <begin position="17"/>
        <end position="34"/>
    </location>
</feature>